<comment type="similarity">
    <text evidence="12">Belongs to the cytochrome b561 family.</text>
</comment>
<dbReference type="PANTHER" id="PTHR30529:SF1">
    <property type="entry name" value="CYTOCHROME B561 HOMOLOG 2"/>
    <property type="match status" value="1"/>
</dbReference>
<evidence type="ECO:0000256" key="11">
    <source>
        <dbReference type="ARBA" id="ARBA00023136"/>
    </source>
</evidence>
<feature type="transmembrane region" description="Helical" evidence="13">
    <location>
        <begin position="151"/>
        <end position="171"/>
    </location>
</feature>
<name>A0A9W6MMA1_9PROT</name>
<comment type="cofactor">
    <cofactor evidence="1">
        <name>heme b</name>
        <dbReference type="ChEBI" id="CHEBI:60344"/>
    </cofactor>
</comment>
<dbReference type="InterPro" id="IPR016174">
    <property type="entry name" value="Di-haem_cyt_TM"/>
</dbReference>
<dbReference type="SUPFAM" id="SSF81342">
    <property type="entry name" value="Transmembrane di-heme cytochromes"/>
    <property type="match status" value="1"/>
</dbReference>
<evidence type="ECO:0000256" key="2">
    <source>
        <dbReference type="ARBA" id="ARBA00004651"/>
    </source>
</evidence>
<evidence type="ECO:0000256" key="5">
    <source>
        <dbReference type="ARBA" id="ARBA00022617"/>
    </source>
</evidence>
<dbReference type="InterPro" id="IPR052168">
    <property type="entry name" value="Cytochrome_b561_oxidase"/>
</dbReference>
<evidence type="ECO:0000256" key="6">
    <source>
        <dbReference type="ARBA" id="ARBA00022692"/>
    </source>
</evidence>
<evidence type="ECO:0000256" key="4">
    <source>
        <dbReference type="ARBA" id="ARBA00022475"/>
    </source>
</evidence>
<dbReference type="GO" id="GO:0022904">
    <property type="term" value="P:respiratory electron transport chain"/>
    <property type="evidence" value="ECO:0007669"/>
    <property type="project" value="InterPro"/>
</dbReference>
<evidence type="ECO:0000256" key="7">
    <source>
        <dbReference type="ARBA" id="ARBA00022723"/>
    </source>
</evidence>
<reference evidence="15" key="1">
    <citation type="journal article" date="2014" name="Int. J. Syst. Evol. Microbiol.">
        <title>Complete genome sequence of Corynebacterium casei LMG S-19264T (=DSM 44701T), isolated from a smear-ripened cheese.</title>
        <authorList>
            <consortium name="US DOE Joint Genome Institute (JGI-PGF)"/>
            <person name="Walter F."/>
            <person name="Albersmeier A."/>
            <person name="Kalinowski J."/>
            <person name="Ruckert C."/>
        </authorList>
    </citation>
    <scope>NUCLEOTIDE SEQUENCE</scope>
    <source>
        <strain evidence="15">VKM B-1513</strain>
    </source>
</reference>
<dbReference type="GO" id="GO:0005886">
    <property type="term" value="C:plasma membrane"/>
    <property type="evidence" value="ECO:0007669"/>
    <property type="project" value="UniProtKB-SubCell"/>
</dbReference>
<keyword evidence="5" id="KW-0349">Heme</keyword>
<dbReference type="GO" id="GO:0009055">
    <property type="term" value="F:electron transfer activity"/>
    <property type="evidence" value="ECO:0007669"/>
    <property type="project" value="InterPro"/>
</dbReference>
<accession>A0A9W6MMA1</accession>
<evidence type="ECO:0000256" key="10">
    <source>
        <dbReference type="ARBA" id="ARBA00023004"/>
    </source>
</evidence>
<comment type="subcellular location">
    <subcellularLocation>
        <location evidence="2">Cell membrane</location>
        <topology evidence="2">Multi-pass membrane protein</topology>
    </subcellularLocation>
</comment>
<keyword evidence="7" id="KW-0479">Metal-binding</keyword>
<evidence type="ECO:0000256" key="8">
    <source>
        <dbReference type="ARBA" id="ARBA00022982"/>
    </source>
</evidence>
<evidence type="ECO:0000313" key="15">
    <source>
        <dbReference type="EMBL" id="GLK50609.1"/>
    </source>
</evidence>
<feature type="transmembrane region" description="Helical" evidence="13">
    <location>
        <begin position="93"/>
        <end position="116"/>
    </location>
</feature>
<proteinExistence type="inferred from homology"/>
<evidence type="ECO:0000256" key="1">
    <source>
        <dbReference type="ARBA" id="ARBA00001970"/>
    </source>
</evidence>
<dbReference type="RefSeq" id="WP_271185010.1">
    <property type="nucleotide sequence ID" value="NZ_BSFE01000001.1"/>
</dbReference>
<keyword evidence="4" id="KW-1003">Cell membrane</keyword>
<evidence type="ECO:0000313" key="16">
    <source>
        <dbReference type="Proteomes" id="UP001143486"/>
    </source>
</evidence>
<dbReference type="InterPro" id="IPR011577">
    <property type="entry name" value="Cyt_b561_bac/Ni-Hgenase"/>
</dbReference>
<dbReference type="PANTHER" id="PTHR30529">
    <property type="entry name" value="CYTOCHROME B561"/>
    <property type="match status" value="1"/>
</dbReference>
<protein>
    <submittedName>
        <fullName evidence="15">Cytochrome b</fullName>
    </submittedName>
</protein>
<dbReference type="Proteomes" id="UP001143486">
    <property type="component" value="Unassembled WGS sequence"/>
</dbReference>
<dbReference type="GO" id="GO:0020037">
    <property type="term" value="F:heme binding"/>
    <property type="evidence" value="ECO:0007669"/>
    <property type="project" value="TreeGrafter"/>
</dbReference>
<feature type="transmembrane region" description="Helical" evidence="13">
    <location>
        <begin position="52"/>
        <end position="73"/>
    </location>
</feature>
<keyword evidence="6 13" id="KW-0812">Transmembrane</keyword>
<evidence type="ECO:0000256" key="12">
    <source>
        <dbReference type="ARBA" id="ARBA00037975"/>
    </source>
</evidence>
<feature type="transmembrane region" description="Helical" evidence="13">
    <location>
        <begin position="7"/>
        <end position="32"/>
    </location>
</feature>
<keyword evidence="10" id="KW-0408">Iron</keyword>
<keyword evidence="16" id="KW-1185">Reference proteome</keyword>
<feature type="domain" description="Cytochrome b561 bacterial/Ni-hydrogenase" evidence="14">
    <location>
        <begin position="6"/>
        <end position="187"/>
    </location>
</feature>
<dbReference type="GO" id="GO:0046872">
    <property type="term" value="F:metal ion binding"/>
    <property type="evidence" value="ECO:0007669"/>
    <property type="project" value="UniProtKB-KW"/>
</dbReference>
<comment type="caution">
    <text evidence="15">The sequence shown here is derived from an EMBL/GenBank/DDBJ whole genome shotgun (WGS) entry which is preliminary data.</text>
</comment>
<evidence type="ECO:0000256" key="9">
    <source>
        <dbReference type="ARBA" id="ARBA00022989"/>
    </source>
</evidence>
<dbReference type="AlphaFoldDB" id="A0A9W6MMA1"/>
<evidence type="ECO:0000256" key="3">
    <source>
        <dbReference type="ARBA" id="ARBA00022448"/>
    </source>
</evidence>
<dbReference type="Pfam" id="PF01292">
    <property type="entry name" value="Ni_hydr_CYTB"/>
    <property type="match status" value="1"/>
</dbReference>
<keyword evidence="9 13" id="KW-1133">Transmembrane helix</keyword>
<dbReference type="Gene3D" id="1.20.950.20">
    <property type="entry name" value="Transmembrane di-heme cytochromes, Chain C"/>
    <property type="match status" value="1"/>
</dbReference>
<keyword evidence="8" id="KW-0249">Electron transport</keyword>
<keyword evidence="11 13" id="KW-0472">Membrane</keyword>
<evidence type="ECO:0000259" key="14">
    <source>
        <dbReference type="Pfam" id="PF01292"/>
    </source>
</evidence>
<sequence>MTDTPRYTAVAITLHWILAALLLGMVFFGWYMEDLREGLFAGTVPLEEVQQAYNLHKTTGMAILVLSLVRLAWRLTHKTPGMPEGMKPWEKLAAHAVHWAFYVLMIGMPIMGWISASASELPSFLFNNPDMPLPRLPVPQNESLHEVSGSIHGAGGWPILILFGLHAAAALKHQFFDRDGLLARMIPVLKG</sequence>
<gene>
    <name evidence="15" type="ORF">GCM10017621_01170</name>
</gene>
<organism evidence="15 16">
    <name type="scientific">Maricaulis virginensis</name>
    <dbReference type="NCBI Taxonomy" id="144022"/>
    <lineage>
        <taxon>Bacteria</taxon>
        <taxon>Pseudomonadati</taxon>
        <taxon>Pseudomonadota</taxon>
        <taxon>Alphaproteobacteria</taxon>
        <taxon>Maricaulales</taxon>
        <taxon>Maricaulaceae</taxon>
        <taxon>Maricaulis</taxon>
    </lineage>
</organism>
<evidence type="ECO:0000256" key="13">
    <source>
        <dbReference type="SAM" id="Phobius"/>
    </source>
</evidence>
<keyword evidence="3" id="KW-0813">Transport</keyword>
<reference evidence="15" key="2">
    <citation type="submission" date="2023-01" db="EMBL/GenBank/DDBJ databases">
        <authorList>
            <person name="Sun Q."/>
            <person name="Evtushenko L."/>
        </authorList>
    </citation>
    <scope>NUCLEOTIDE SEQUENCE</scope>
    <source>
        <strain evidence="15">VKM B-1513</strain>
    </source>
</reference>
<dbReference type="EMBL" id="BSFE01000001">
    <property type="protein sequence ID" value="GLK50609.1"/>
    <property type="molecule type" value="Genomic_DNA"/>
</dbReference>